<protein>
    <submittedName>
        <fullName evidence="2">DUF3006 family protein</fullName>
    </submittedName>
</protein>
<dbReference type="Pfam" id="PF11213">
    <property type="entry name" value="DUF3006"/>
    <property type="match status" value="1"/>
</dbReference>
<organism evidence="2 3">
    <name type="scientific">Niallia oryzisoli</name>
    <dbReference type="NCBI Taxonomy" id="1737571"/>
    <lineage>
        <taxon>Bacteria</taxon>
        <taxon>Bacillati</taxon>
        <taxon>Bacillota</taxon>
        <taxon>Bacilli</taxon>
        <taxon>Bacillales</taxon>
        <taxon>Bacillaceae</taxon>
        <taxon>Niallia</taxon>
    </lineage>
</organism>
<name>A0ABZ2C8S4_9BACI</name>
<dbReference type="InterPro" id="IPR021377">
    <property type="entry name" value="DUF3006"/>
</dbReference>
<evidence type="ECO:0000313" key="3">
    <source>
        <dbReference type="Proteomes" id="UP001357223"/>
    </source>
</evidence>
<feature type="region of interest" description="Disordered" evidence="1">
    <location>
        <begin position="61"/>
        <end position="82"/>
    </location>
</feature>
<sequence>MREGKYIIDSIESGLVKLLFAENEEIEEVVKRDQFNHPVHQSDVLLIKIEDGKISSTPLKMETEKRREQAASLMEKLKNRNQ</sequence>
<dbReference type="EMBL" id="CP137640">
    <property type="protein sequence ID" value="WVX79471.1"/>
    <property type="molecule type" value="Genomic_DNA"/>
</dbReference>
<keyword evidence="3" id="KW-1185">Reference proteome</keyword>
<reference evidence="2 3" key="1">
    <citation type="submission" date="2023-10" db="EMBL/GenBank/DDBJ databases">
        <title>Niallia locisalis sp.nov. isolated from a salt pond sample.</title>
        <authorList>
            <person name="Li X.-J."/>
            <person name="Dong L."/>
        </authorList>
    </citation>
    <scope>NUCLEOTIDE SEQUENCE [LARGE SCALE GENOMIC DNA]</scope>
    <source>
        <strain evidence="2 3">DSM 29761</strain>
    </source>
</reference>
<dbReference type="RefSeq" id="WP_338448405.1">
    <property type="nucleotide sequence ID" value="NZ_CP137640.1"/>
</dbReference>
<evidence type="ECO:0000256" key="1">
    <source>
        <dbReference type="SAM" id="MobiDB-lite"/>
    </source>
</evidence>
<gene>
    <name evidence="2" type="ORF">R4Z09_19510</name>
</gene>
<evidence type="ECO:0000313" key="2">
    <source>
        <dbReference type="EMBL" id="WVX79471.1"/>
    </source>
</evidence>
<accession>A0ABZ2C8S4</accession>
<dbReference type="Proteomes" id="UP001357223">
    <property type="component" value="Chromosome"/>
</dbReference>
<proteinExistence type="predicted"/>